<keyword evidence="9 18" id="KW-0630">Potassium</keyword>
<evidence type="ECO:0000313" key="22">
    <source>
        <dbReference type="EMBL" id="ACF43574.1"/>
    </source>
</evidence>
<feature type="binding site" evidence="17">
    <location>
        <position position="463"/>
    </location>
    <ligand>
        <name>AMP</name>
        <dbReference type="ChEBI" id="CHEBI:456215"/>
    </ligand>
</feature>
<evidence type="ECO:0000256" key="6">
    <source>
        <dbReference type="ARBA" id="ARBA00022741"/>
    </source>
</evidence>
<feature type="binding site" evidence="17">
    <location>
        <position position="464"/>
    </location>
    <ligand>
        <name>(6S)-NADPHX</name>
        <dbReference type="ChEBI" id="CHEBI:64076"/>
    </ligand>
</feature>
<comment type="similarity">
    <text evidence="18">Belongs to the NnrE/AIBP family.</text>
</comment>
<comment type="function">
    <text evidence="17">Catalyzes the dehydration of the S-form of NAD(P)HX at the expense of ADP, which is converted to AMP. Together with NAD(P)HX epimerase, which catalyzes the epimerization of the S- and R-forms, the enzyme allows the repair of both epimers of NAD(P)HX, a damaged form of NAD(P)H that is a result of enzymatic or heat-dependent hydration.</text>
</comment>
<gene>
    <name evidence="17" type="primary">nnrD</name>
    <name evidence="18" type="synonym">nnrE</name>
    <name evidence="22" type="ordered locus">Ppha_1309</name>
</gene>
<dbReference type="GO" id="GO:0046496">
    <property type="term" value="P:nicotinamide nucleotide metabolic process"/>
    <property type="evidence" value="ECO:0007669"/>
    <property type="project" value="UniProtKB-UniRule"/>
</dbReference>
<evidence type="ECO:0000256" key="18">
    <source>
        <dbReference type="HAMAP-Rule" id="MF_01966"/>
    </source>
</evidence>
<sequence length="528" mass="55593">MQPVVTVQEMQKADKAAIELLHIGETRLMELAGRECLRVIKESLKRDSFSGCSFLLVCGKGNNGGDGFVLARHLLNLEASVDLLFLYPESLLQGVNRQGLTTLQAYGEHDAPLRIFESHDEALPFVAETHYNIIIDAITGTGLRLNKPGMALASPLSEGIELINTIRDQTGALTLAIDVPSGLDATTGLSATPVVMADITVTMAYPKRGFYLNEGPECCGELQIAEISIPRFLVEPSSYLLVDQEFAAKQFILREASSAKHTNGKVLIIAGSQTAQSSMLGAAILSAKAALKSGAGYVCLSLPISLAGAMHTAIPEAVIIGRDIATITEKAHWADTILIGCGLGRDQEAIELVRELLASSIVTSKKVILDADALYALPVIGIAEALGKCREVLLTPHYGEFSRLSTLPIEEIASDPIECARNFATLHGVSVLLKGNPTIIAEAEGPVLLNTSGTEALATAGSGDVLSGMIAALSAKGASLSDAAASAAWFHGRAGDLASDVASLVSSGMVVDTIQQAIQEIFEVSHLS</sequence>
<evidence type="ECO:0000256" key="3">
    <source>
        <dbReference type="ARBA" id="ARBA00006001"/>
    </source>
</evidence>
<evidence type="ECO:0000256" key="7">
    <source>
        <dbReference type="ARBA" id="ARBA00022840"/>
    </source>
</evidence>
<dbReference type="OrthoDB" id="9806925at2"/>
<dbReference type="SUPFAM" id="SSF64153">
    <property type="entry name" value="YjeF N-terminal domain-like"/>
    <property type="match status" value="1"/>
</dbReference>
<evidence type="ECO:0000256" key="12">
    <source>
        <dbReference type="ARBA" id="ARBA00023239"/>
    </source>
</evidence>
<dbReference type="PIRSF" id="PIRSF017184">
    <property type="entry name" value="Nnr"/>
    <property type="match status" value="1"/>
</dbReference>
<evidence type="ECO:0000256" key="4">
    <source>
        <dbReference type="ARBA" id="ARBA00009524"/>
    </source>
</evidence>
<keyword evidence="13" id="KW-0511">Multifunctional enzyme</keyword>
<dbReference type="EC" id="4.2.1.136" evidence="19"/>
<comment type="similarity">
    <text evidence="17">Belongs to the NnrD/CARKD family.</text>
</comment>
<name>B4SHA7_PELPB</name>
<keyword evidence="6 17" id="KW-0547">Nucleotide-binding</keyword>
<comment type="cofactor">
    <cofactor evidence="18 19">
        <name>K(+)</name>
        <dbReference type="ChEBI" id="CHEBI:29103"/>
    </cofactor>
    <text evidence="18 19">Binds 1 potassium ion per subunit.</text>
</comment>
<dbReference type="STRING" id="324925.Ppha_1309"/>
<evidence type="ECO:0000259" key="20">
    <source>
        <dbReference type="PROSITE" id="PS51383"/>
    </source>
</evidence>
<comment type="catalytic activity">
    <reaction evidence="2 18 19">
        <text>(6R)-NADPHX = (6S)-NADPHX</text>
        <dbReference type="Rhea" id="RHEA:32227"/>
        <dbReference type="ChEBI" id="CHEBI:64076"/>
        <dbReference type="ChEBI" id="CHEBI:64077"/>
        <dbReference type="EC" id="5.1.99.6"/>
    </reaction>
</comment>
<dbReference type="GO" id="GO:0046872">
    <property type="term" value="F:metal ion binding"/>
    <property type="evidence" value="ECO:0007669"/>
    <property type="project" value="UniProtKB-UniRule"/>
</dbReference>
<feature type="binding site" evidence="17">
    <location>
        <begin position="434"/>
        <end position="438"/>
    </location>
    <ligand>
        <name>AMP</name>
        <dbReference type="ChEBI" id="CHEBI:456215"/>
    </ligand>
</feature>
<keyword evidence="8 17" id="KW-0521">NADP</keyword>
<dbReference type="GO" id="GO:0005524">
    <property type="term" value="F:ATP binding"/>
    <property type="evidence" value="ECO:0007669"/>
    <property type="project" value="UniProtKB-UniRule"/>
</dbReference>
<feature type="domain" description="YjeF N-terminal" evidence="21">
    <location>
        <begin position="10"/>
        <end position="235"/>
    </location>
</feature>
<dbReference type="EMBL" id="CP001110">
    <property type="protein sequence ID" value="ACF43574.1"/>
    <property type="molecule type" value="Genomic_DNA"/>
</dbReference>
<accession>B4SHA7</accession>
<dbReference type="InterPro" id="IPR036652">
    <property type="entry name" value="YjeF_N_dom_sf"/>
</dbReference>
<reference evidence="22 23" key="1">
    <citation type="submission" date="2008-06" db="EMBL/GenBank/DDBJ databases">
        <title>Complete sequence of Pelodictyon phaeoclathratiforme BU-1.</title>
        <authorList>
            <consortium name="US DOE Joint Genome Institute"/>
            <person name="Lucas S."/>
            <person name="Copeland A."/>
            <person name="Lapidus A."/>
            <person name="Glavina del Rio T."/>
            <person name="Dalin E."/>
            <person name="Tice H."/>
            <person name="Bruce D."/>
            <person name="Goodwin L."/>
            <person name="Pitluck S."/>
            <person name="Schmutz J."/>
            <person name="Larimer F."/>
            <person name="Land M."/>
            <person name="Hauser L."/>
            <person name="Kyrpides N."/>
            <person name="Mikhailova N."/>
            <person name="Liu Z."/>
            <person name="Li T."/>
            <person name="Zhao F."/>
            <person name="Overmann J."/>
            <person name="Bryant D.A."/>
            <person name="Richardson P."/>
        </authorList>
    </citation>
    <scope>NUCLEOTIDE SEQUENCE [LARGE SCALE GENOMIC DNA]</scope>
    <source>
        <strain evidence="23">DSM 5477 / BU-1</strain>
    </source>
</reference>
<comment type="caution">
    <text evidence="18">Lacks conserved residue(s) required for the propagation of feature annotation.</text>
</comment>
<keyword evidence="10 17" id="KW-0520">NAD</keyword>
<dbReference type="RefSeq" id="WP_012508065.1">
    <property type="nucleotide sequence ID" value="NC_011060.1"/>
</dbReference>
<comment type="catalytic activity">
    <reaction evidence="16 17 19">
        <text>(6S)-NADPHX + ADP = AMP + phosphate + NADPH + H(+)</text>
        <dbReference type="Rhea" id="RHEA:32235"/>
        <dbReference type="ChEBI" id="CHEBI:15378"/>
        <dbReference type="ChEBI" id="CHEBI:43474"/>
        <dbReference type="ChEBI" id="CHEBI:57783"/>
        <dbReference type="ChEBI" id="CHEBI:64076"/>
        <dbReference type="ChEBI" id="CHEBI:456215"/>
        <dbReference type="ChEBI" id="CHEBI:456216"/>
        <dbReference type="EC" id="4.2.1.136"/>
    </reaction>
</comment>
<evidence type="ECO:0000256" key="1">
    <source>
        <dbReference type="ARBA" id="ARBA00000013"/>
    </source>
</evidence>
<keyword evidence="12 17" id="KW-0456">Lyase</keyword>
<dbReference type="GO" id="GO:0110051">
    <property type="term" value="P:metabolite repair"/>
    <property type="evidence" value="ECO:0007669"/>
    <property type="project" value="TreeGrafter"/>
</dbReference>
<comment type="function">
    <text evidence="18">Catalyzes the epimerization of the S- and R-forms of NAD(P)HX, a damaged form of NAD(P)H that is a result of enzymatic or heat-dependent hydration. This is a prerequisite for the S-specific NAD(P)H-hydrate dehydratase to allow the repair of both epimers of NAD(P)HX.</text>
</comment>
<evidence type="ECO:0000256" key="8">
    <source>
        <dbReference type="ARBA" id="ARBA00022857"/>
    </source>
</evidence>
<evidence type="ECO:0000256" key="2">
    <source>
        <dbReference type="ARBA" id="ARBA00000909"/>
    </source>
</evidence>
<dbReference type="Proteomes" id="UP000002724">
    <property type="component" value="Chromosome"/>
</dbReference>
<dbReference type="GO" id="GO:0052855">
    <property type="term" value="F:ADP-dependent NAD(P)H-hydrate dehydratase activity"/>
    <property type="evidence" value="ECO:0007669"/>
    <property type="project" value="UniProtKB-UniRule"/>
</dbReference>
<dbReference type="PROSITE" id="PS51383">
    <property type="entry name" value="YJEF_C_3"/>
    <property type="match status" value="1"/>
</dbReference>
<dbReference type="NCBIfam" id="TIGR00196">
    <property type="entry name" value="yjeF_cterm"/>
    <property type="match status" value="1"/>
</dbReference>
<feature type="binding site" evidence="18">
    <location>
        <position position="63"/>
    </location>
    <ligand>
        <name>K(+)</name>
        <dbReference type="ChEBI" id="CHEBI:29103"/>
    </ligand>
</feature>
<dbReference type="GO" id="GO:0052856">
    <property type="term" value="F:NAD(P)HX epimerase activity"/>
    <property type="evidence" value="ECO:0007669"/>
    <property type="project" value="UniProtKB-UniRule"/>
</dbReference>
<dbReference type="PROSITE" id="PS51385">
    <property type="entry name" value="YJEF_N"/>
    <property type="match status" value="1"/>
</dbReference>
<feature type="binding site" evidence="18">
    <location>
        <position position="181"/>
    </location>
    <ligand>
        <name>K(+)</name>
        <dbReference type="ChEBI" id="CHEBI:29103"/>
    </ligand>
</feature>
<dbReference type="Pfam" id="PF01256">
    <property type="entry name" value="Carb_kinase"/>
    <property type="match status" value="1"/>
</dbReference>
<dbReference type="PANTHER" id="PTHR12592">
    <property type="entry name" value="ATP-DEPENDENT (S)-NAD(P)H-HYDRATE DEHYDRATASE FAMILY MEMBER"/>
    <property type="match status" value="1"/>
</dbReference>
<dbReference type="eggNOG" id="COG0063">
    <property type="taxonomic scope" value="Bacteria"/>
</dbReference>
<keyword evidence="11 18" id="KW-0413">Isomerase</keyword>
<keyword evidence="7 17" id="KW-0067">ATP-binding</keyword>
<keyword evidence="5 18" id="KW-0479">Metal-binding</keyword>
<dbReference type="Pfam" id="PF03853">
    <property type="entry name" value="YjeF_N"/>
    <property type="match status" value="1"/>
</dbReference>
<dbReference type="AlphaFoldDB" id="B4SHA7"/>
<dbReference type="Gene3D" id="3.40.50.10260">
    <property type="entry name" value="YjeF N-terminal domain"/>
    <property type="match status" value="1"/>
</dbReference>
<feature type="binding site" evidence="18">
    <location>
        <position position="178"/>
    </location>
    <ligand>
        <name>(6S)-NADPHX</name>
        <dbReference type="ChEBI" id="CHEBI:64076"/>
    </ligand>
</feature>
<evidence type="ECO:0000313" key="23">
    <source>
        <dbReference type="Proteomes" id="UP000002724"/>
    </source>
</evidence>
<dbReference type="InterPro" id="IPR017953">
    <property type="entry name" value="Carbohydrate_kinase_pred_CS"/>
</dbReference>
<comment type="catalytic activity">
    <reaction evidence="1 18 19">
        <text>(6R)-NADHX = (6S)-NADHX</text>
        <dbReference type="Rhea" id="RHEA:32215"/>
        <dbReference type="ChEBI" id="CHEBI:64074"/>
        <dbReference type="ChEBI" id="CHEBI:64075"/>
        <dbReference type="EC" id="5.1.99.6"/>
    </reaction>
</comment>
<dbReference type="GO" id="GO:0016301">
    <property type="term" value="F:kinase activity"/>
    <property type="evidence" value="ECO:0007669"/>
    <property type="project" value="UniProtKB-KW"/>
</dbReference>
<dbReference type="EC" id="5.1.99.6" evidence="19"/>
<dbReference type="InterPro" id="IPR004443">
    <property type="entry name" value="YjeF_N_dom"/>
</dbReference>
<comment type="cofactor">
    <cofactor evidence="17">
        <name>Mg(2+)</name>
        <dbReference type="ChEBI" id="CHEBI:18420"/>
    </cofactor>
</comment>
<comment type="catalytic activity">
    <reaction evidence="15 17 19">
        <text>(6S)-NADHX + ADP = AMP + phosphate + NADH + H(+)</text>
        <dbReference type="Rhea" id="RHEA:32223"/>
        <dbReference type="ChEBI" id="CHEBI:15378"/>
        <dbReference type="ChEBI" id="CHEBI:43474"/>
        <dbReference type="ChEBI" id="CHEBI:57945"/>
        <dbReference type="ChEBI" id="CHEBI:64074"/>
        <dbReference type="ChEBI" id="CHEBI:456215"/>
        <dbReference type="ChEBI" id="CHEBI:456216"/>
        <dbReference type="EC" id="4.2.1.136"/>
    </reaction>
</comment>
<evidence type="ECO:0000256" key="10">
    <source>
        <dbReference type="ARBA" id="ARBA00023027"/>
    </source>
</evidence>
<comment type="subunit">
    <text evidence="17">Homotetramer.</text>
</comment>
<dbReference type="CDD" id="cd01171">
    <property type="entry name" value="YXKO-related"/>
    <property type="match status" value="1"/>
</dbReference>
<feature type="binding site" evidence="17">
    <location>
        <position position="397"/>
    </location>
    <ligand>
        <name>(6S)-NADPHX</name>
        <dbReference type="ChEBI" id="CHEBI:64076"/>
    </ligand>
</feature>
<feature type="binding site" evidence="18">
    <location>
        <begin position="62"/>
        <end position="66"/>
    </location>
    <ligand>
        <name>(6S)-NADPHX</name>
        <dbReference type="ChEBI" id="CHEBI:64076"/>
    </ligand>
</feature>
<feature type="domain" description="YjeF C-terminal" evidence="20">
    <location>
        <begin position="243"/>
        <end position="521"/>
    </location>
</feature>
<comment type="similarity">
    <text evidence="3 19">In the N-terminal section; belongs to the NnrE/AIBP family.</text>
</comment>
<evidence type="ECO:0000256" key="5">
    <source>
        <dbReference type="ARBA" id="ARBA00022723"/>
    </source>
</evidence>
<dbReference type="Gene3D" id="3.40.1190.20">
    <property type="match status" value="1"/>
</dbReference>
<comment type="similarity">
    <text evidence="4 19">In the C-terminal section; belongs to the NnrD/CARKD family.</text>
</comment>
<evidence type="ECO:0000259" key="21">
    <source>
        <dbReference type="PROSITE" id="PS51385"/>
    </source>
</evidence>
<evidence type="ECO:0000256" key="13">
    <source>
        <dbReference type="ARBA" id="ARBA00023268"/>
    </source>
</evidence>
<feature type="binding site" evidence="17">
    <location>
        <position position="282"/>
    </location>
    <ligand>
        <name>(6S)-NADPHX</name>
        <dbReference type="ChEBI" id="CHEBI:64076"/>
    </ligand>
</feature>
<evidence type="ECO:0000256" key="19">
    <source>
        <dbReference type="PIRNR" id="PIRNR017184"/>
    </source>
</evidence>
<dbReference type="eggNOG" id="COG0062">
    <property type="taxonomic scope" value="Bacteria"/>
</dbReference>
<keyword evidence="22" id="KW-0418">Kinase</keyword>
<evidence type="ECO:0000256" key="17">
    <source>
        <dbReference type="HAMAP-Rule" id="MF_01965"/>
    </source>
</evidence>
<dbReference type="KEGG" id="pph:Ppha_1309"/>
<evidence type="ECO:0000256" key="16">
    <source>
        <dbReference type="ARBA" id="ARBA00049209"/>
    </source>
</evidence>
<proteinExistence type="inferred from homology"/>
<feature type="binding site" evidence="18">
    <location>
        <position position="136"/>
    </location>
    <ligand>
        <name>K(+)</name>
        <dbReference type="ChEBI" id="CHEBI:29103"/>
    </ligand>
</feature>
<feature type="binding site" evidence="17">
    <location>
        <position position="342"/>
    </location>
    <ligand>
        <name>(6S)-NADPHX</name>
        <dbReference type="ChEBI" id="CHEBI:64076"/>
    </ligand>
</feature>
<dbReference type="InterPro" id="IPR030677">
    <property type="entry name" value="Nnr"/>
</dbReference>
<dbReference type="NCBIfam" id="TIGR00197">
    <property type="entry name" value="yjeF_nterm"/>
    <property type="match status" value="1"/>
</dbReference>
<dbReference type="InterPro" id="IPR029056">
    <property type="entry name" value="Ribokinase-like"/>
</dbReference>
<evidence type="ECO:0000256" key="15">
    <source>
        <dbReference type="ARBA" id="ARBA00048238"/>
    </source>
</evidence>
<dbReference type="HOGENOM" id="CLU_024853_4_1_10"/>
<keyword evidence="23" id="KW-1185">Reference proteome</keyword>
<comment type="function">
    <text evidence="14 19">Bifunctional enzyme that catalyzes the epimerization of the S- and R-forms of NAD(P)HX and the dehydration of the S-form of NAD(P)HX at the expense of ADP, which is converted to AMP. This allows the repair of both epimers of NAD(P)HX, a damaged form of NAD(P)H that is a result of enzymatic or heat-dependent hydration.</text>
</comment>
<evidence type="ECO:0000256" key="11">
    <source>
        <dbReference type="ARBA" id="ARBA00023235"/>
    </source>
</evidence>
<organism evidence="22 23">
    <name type="scientific">Pelodictyon phaeoclathratiforme (strain DSM 5477 / BU-1)</name>
    <dbReference type="NCBI Taxonomy" id="324925"/>
    <lineage>
        <taxon>Bacteria</taxon>
        <taxon>Pseudomonadati</taxon>
        <taxon>Chlorobiota</taxon>
        <taxon>Chlorobiia</taxon>
        <taxon>Chlorobiales</taxon>
        <taxon>Chlorobiaceae</taxon>
        <taxon>Chlorobium/Pelodictyon group</taxon>
        <taxon>Pelodictyon</taxon>
    </lineage>
</organism>
<dbReference type="HAMAP" id="MF_01965">
    <property type="entry name" value="NADHX_dehydratase"/>
    <property type="match status" value="1"/>
</dbReference>
<dbReference type="PROSITE" id="PS01050">
    <property type="entry name" value="YJEF_C_2"/>
    <property type="match status" value="1"/>
</dbReference>
<protein>
    <recommendedName>
        <fullName evidence="19">Bifunctional NAD(P)H-hydrate repair enzyme</fullName>
    </recommendedName>
    <alternativeName>
        <fullName evidence="19">Nicotinamide nucleotide repair protein</fullName>
    </alternativeName>
    <domain>
        <recommendedName>
            <fullName evidence="19">ADP-dependent (S)-NAD(P)H-hydrate dehydratase</fullName>
            <ecNumber evidence="19">4.2.1.136</ecNumber>
        </recommendedName>
        <alternativeName>
            <fullName evidence="19">ADP-dependent NAD(P)HX dehydratase</fullName>
        </alternativeName>
    </domain>
    <domain>
        <recommendedName>
            <fullName evidence="19">NAD(P)H-hydrate epimerase</fullName>
            <ecNumber evidence="19">5.1.99.6</ecNumber>
        </recommendedName>
    </domain>
</protein>
<dbReference type="HAMAP" id="MF_01966">
    <property type="entry name" value="NADHX_epimerase"/>
    <property type="match status" value="1"/>
</dbReference>
<dbReference type="SUPFAM" id="SSF53613">
    <property type="entry name" value="Ribokinase-like"/>
    <property type="match status" value="1"/>
</dbReference>
<keyword evidence="22" id="KW-0808">Transferase</keyword>
<evidence type="ECO:0000256" key="9">
    <source>
        <dbReference type="ARBA" id="ARBA00022958"/>
    </source>
</evidence>
<evidence type="ECO:0000256" key="14">
    <source>
        <dbReference type="ARBA" id="ARBA00025153"/>
    </source>
</evidence>
<dbReference type="InterPro" id="IPR000631">
    <property type="entry name" value="CARKD"/>
</dbReference>
<dbReference type="PANTHER" id="PTHR12592:SF0">
    <property type="entry name" value="ATP-DEPENDENT (S)-NAD(P)H-HYDRATE DEHYDRATASE"/>
    <property type="match status" value="1"/>
</dbReference>